<dbReference type="EMBL" id="KE145363">
    <property type="protein sequence ID" value="EPE30896.1"/>
    <property type="molecule type" value="Genomic_DNA"/>
</dbReference>
<dbReference type="HOGENOM" id="CLU_029549_0_0_1"/>
<keyword evidence="1" id="KW-0472">Membrane</keyword>
<evidence type="ECO:0000313" key="4">
    <source>
        <dbReference type="Proteomes" id="UP000016922"/>
    </source>
</evidence>
<feature type="transmembrane region" description="Helical" evidence="1">
    <location>
        <begin position="293"/>
        <end position="311"/>
    </location>
</feature>
<dbReference type="Proteomes" id="UP000016922">
    <property type="component" value="Unassembled WGS sequence"/>
</dbReference>
<name>S3DFX8_GLAL2</name>
<dbReference type="OMA" id="WHYGVAH"/>
<feature type="transmembrane region" description="Helical" evidence="1">
    <location>
        <begin position="262"/>
        <end position="281"/>
    </location>
</feature>
<keyword evidence="1" id="KW-0812">Transmembrane</keyword>
<dbReference type="GeneID" id="19462918"/>
<feature type="chain" id="PRO_5004519652" evidence="2">
    <location>
        <begin position="21"/>
        <end position="630"/>
    </location>
</feature>
<proteinExistence type="predicted"/>
<feature type="transmembrane region" description="Helical" evidence="1">
    <location>
        <begin position="579"/>
        <end position="602"/>
    </location>
</feature>
<keyword evidence="4" id="KW-1185">Reference proteome</keyword>
<feature type="transmembrane region" description="Helical" evidence="1">
    <location>
        <begin position="522"/>
        <end position="543"/>
    </location>
</feature>
<feature type="signal peptide" evidence="2">
    <location>
        <begin position="1"/>
        <end position="20"/>
    </location>
</feature>
<evidence type="ECO:0000256" key="1">
    <source>
        <dbReference type="SAM" id="Phobius"/>
    </source>
</evidence>
<feature type="transmembrane region" description="Helical" evidence="1">
    <location>
        <begin position="489"/>
        <end position="510"/>
    </location>
</feature>
<feature type="transmembrane region" description="Helical" evidence="1">
    <location>
        <begin position="98"/>
        <end position="121"/>
    </location>
</feature>
<organism evidence="3 4">
    <name type="scientific">Glarea lozoyensis (strain ATCC 20868 / MF5171)</name>
    <dbReference type="NCBI Taxonomy" id="1116229"/>
    <lineage>
        <taxon>Eukaryota</taxon>
        <taxon>Fungi</taxon>
        <taxon>Dikarya</taxon>
        <taxon>Ascomycota</taxon>
        <taxon>Pezizomycotina</taxon>
        <taxon>Leotiomycetes</taxon>
        <taxon>Helotiales</taxon>
        <taxon>Helotiaceae</taxon>
        <taxon>Glarea</taxon>
    </lineage>
</organism>
<dbReference type="RefSeq" id="XP_008082307.1">
    <property type="nucleotide sequence ID" value="XM_008084116.1"/>
</dbReference>
<dbReference type="eggNOG" id="ENOG502RYAK">
    <property type="taxonomic scope" value="Eukaryota"/>
</dbReference>
<protein>
    <submittedName>
        <fullName evidence="3">Uncharacterized protein</fullName>
    </submittedName>
</protein>
<dbReference type="OrthoDB" id="5392263at2759"/>
<keyword evidence="1" id="KW-1133">Transmembrane helix</keyword>
<reference evidence="3 4" key="1">
    <citation type="journal article" date="2013" name="BMC Genomics">
        <title>Genomics-driven discovery of the pneumocandin biosynthetic gene cluster in the fungus Glarea lozoyensis.</title>
        <authorList>
            <person name="Chen L."/>
            <person name="Yue Q."/>
            <person name="Zhang X."/>
            <person name="Xiang M."/>
            <person name="Wang C."/>
            <person name="Li S."/>
            <person name="Che Y."/>
            <person name="Ortiz-Lopez F.J."/>
            <person name="Bills G.F."/>
            <person name="Liu X."/>
            <person name="An Z."/>
        </authorList>
    </citation>
    <scope>NUCLEOTIDE SEQUENCE [LARGE SCALE GENOMIC DNA]</scope>
    <source>
        <strain evidence="4">ATCC 20868 / MF5171</strain>
    </source>
</reference>
<gene>
    <name evidence="3" type="ORF">GLAREA_03863</name>
</gene>
<dbReference type="KEGG" id="glz:GLAREA_03863"/>
<keyword evidence="2" id="KW-0732">Signal</keyword>
<evidence type="ECO:0000313" key="3">
    <source>
        <dbReference type="EMBL" id="EPE30896.1"/>
    </source>
</evidence>
<dbReference type="AlphaFoldDB" id="S3DFX8"/>
<feature type="transmembrane region" description="Helical" evidence="1">
    <location>
        <begin position="453"/>
        <end position="477"/>
    </location>
</feature>
<evidence type="ECO:0000256" key="2">
    <source>
        <dbReference type="SAM" id="SignalP"/>
    </source>
</evidence>
<accession>S3DFX8</accession>
<sequence length="630" mass="70763">MSLLIVYLLTAASLWKRVEGDRFDECKIRLERILNGTESYGPYNNETIRSSGIIYNGVVTGMNSEFSRTSRGQFLTVTTEGCRAICGKSPDWYWSSDVGLSLSIISNWVLPILALLAAFPFDSIHKSHGRLCFNKQPGRVRGTLLALVNWIGSPQLALSAILFSIYQNVVCARDAAGEPSEAVSALDGDLIEMQPPGNPGAQLNMTPTQIQARKNAYYVVSYHNEDPLELEKQEKVQQWTGELLHAMASQLRVLRRLGVRPAFLSISLFCVAYAISVFMAFGNIGDRTTTHSLAVGILISWLPILLLFAIVDRNPISAERSRILFIRWISNVEAVKKWENPPFQPLRLSFEPRPERNNVGHPHTTQPIWWAEDNMRWPEEANSTMFPLGDFIGQGREMGFNGLADAFAYAMRKELANMTATNTRDGLEGHRLLHAEHSNVAKLTQERLESRPFSYYVCALVSLTLVWWEIGMALMLSCSIPTVGVGCRAASYLLYGLLSTIPWAINAWPSRNPGNPNRWRKGFSILICVVSTLCLFFILFAAFSGVLKNCWCRGGSSQYVDFENAFFYRDKNHFNVVTFWRVAASVGAIPILLSFVVAWIMLIKMKPLCQVSVDSNLSRSYPRADMIWLS</sequence>